<dbReference type="InterPro" id="IPR039261">
    <property type="entry name" value="FNR_nucleotide-bd"/>
</dbReference>
<gene>
    <name evidence="14" type="ORF">PSSU_1342</name>
</gene>
<organism evidence="14 15">
    <name type="scientific">Pseudoscardovia suis</name>
    <dbReference type="NCBI Taxonomy" id="987063"/>
    <lineage>
        <taxon>Bacteria</taxon>
        <taxon>Bacillati</taxon>
        <taxon>Actinomycetota</taxon>
        <taxon>Actinomycetes</taxon>
        <taxon>Bifidobacteriales</taxon>
        <taxon>Bifidobacteriaceae</taxon>
        <taxon>Pseudoscardovia</taxon>
    </lineage>
</organism>
<comment type="similarity">
    <text evidence="1">Belongs to the PyrK family.</text>
</comment>
<dbReference type="GO" id="GO:0050660">
    <property type="term" value="F:flavin adenine dinucleotide binding"/>
    <property type="evidence" value="ECO:0007669"/>
    <property type="project" value="InterPro"/>
</dbReference>
<dbReference type="AlphaFoldDB" id="A0A261ERN1"/>
<dbReference type="Gene3D" id="3.40.50.80">
    <property type="entry name" value="Nucleotide-binding domain of ferredoxin-NADP reductase (FNR) module"/>
    <property type="match status" value="1"/>
</dbReference>
<dbReference type="GO" id="GO:0016491">
    <property type="term" value="F:oxidoreductase activity"/>
    <property type="evidence" value="ECO:0007669"/>
    <property type="project" value="InterPro"/>
</dbReference>
<proteinExistence type="inferred from homology"/>
<dbReference type="Gene3D" id="2.40.30.10">
    <property type="entry name" value="Translation factors"/>
    <property type="match status" value="1"/>
</dbReference>
<keyword evidence="3 11" id="KW-0285">Flavoprotein</keyword>
<dbReference type="PIRSF" id="PIRSF006816">
    <property type="entry name" value="Cyc3_hyd_g"/>
    <property type="match status" value="1"/>
</dbReference>
<evidence type="ECO:0000256" key="8">
    <source>
        <dbReference type="ARBA" id="ARBA00023004"/>
    </source>
</evidence>
<dbReference type="SUPFAM" id="SSF52343">
    <property type="entry name" value="Ferredoxin reductase-like, C-terminal NADP-linked domain"/>
    <property type="match status" value="1"/>
</dbReference>
<dbReference type="Proteomes" id="UP000216454">
    <property type="component" value="Unassembled WGS sequence"/>
</dbReference>
<evidence type="ECO:0000256" key="5">
    <source>
        <dbReference type="ARBA" id="ARBA00022723"/>
    </source>
</evidence>
<evidence type="ECO:0000256" key="2">
    <source>
        <dbReference type="ARBA" id="ARBA00022448"/>
    </source>
</evidence>
<feature type="binding site" evidence="12">
    <location>
        <position position="238"/>
    </location>
    <ligand>
        <name>[2Fe-2S] cluster</name>
        <dbReference type="ChEBI" id="CHEBI:190135"/>
    </ligand>
</feature>
<name>A0A261ERN1_9BIFI</name>
<dbReference type="GO" id="GO:0006221">
    <property type="term" value="P:pyrimidine nucleotide biosynthetic process"/>
    <property type="evidence" value="ECO:0007669"/>
    <property type="project" value="InterPro"/>
</dbReference>
<evidence type="ECO:0000256" key="1">
    <source>
        <dbReference type="ARBA" id="ARBA00006422"/>
    </source>
</evidence>
<evidence type="ECO:0000256" key="11">
    <source>
        <dbReference type="PIRSR" id="PIRSR006816-1"/>
    </source>
</evidence>
<feature type="binding site" evidence="12">
    <location>
        <position position="243"/>
    </location>
    <ligand>
        <name>[2Fe-2S] cluster</name>
        <dbReference type="ChEBI" id="CHEBI:190135"/>
    </ligand>
</feature>
<keyword evidence="8 12" id="KW-0408">Iron</keyword>
<feature type="binding site" evidence="12">
    <location>
        <position position="258"/>
    </location>
    <ligand>
        <name>[2Fe-2S] cluster</name>
        <dbReference type="ChEBI" id="CHEBI:190135"/>
    </ligand>
</feature>
<evidence type="ECO:0000256" key="9">
    <source>
        <dbReference type="ARBA" id="ARBA00023014"/>
    </source>
</evidence>
<dbReference type="GO" id="GO:0046872">
    <property type="term" value="F:metal ion binding"/>
    <property type="evidence" value="ECO:0007669"/>
    <property type="project" value="UniProtKB-KW"/>
</dbReference>
<evidence type="ECO:0000256" key="3">
    <source>
        <dbReference type="ARBA" id="ARBA00022630"/>
    </source>
</evidence>
<dbReference type="CDD" id="cd06218">
    <property type="entry name" value="DHOD_e_trans"/>
    <property type="match status" value="1"/>
</dbReference>
<accession>A0A261ERN1</accession>
<comment type="cofactor">
    <cofactor evidence="11">
        <name>FAD</name>
        <dbReference type="ChEBI" id="CHEBI:57692"/>
    </cofactor>
    <text evidence="11">Binds 1 FAD per subunit.</text>
</comment>
<dbReference type="RefSeq" id="WP_094691658.1">
    <property type="nucleotide sequence ID" value="NZ_MWWQ01000014.1"/>
</dbReference>
<feature type="domain" description="FAD-binding FR-type" evidence="13">
    <location>
        <begin position="10"/>
        <end position="107"/>
    </location>
</feature>
<keyword evidence="5 12" id="KW-0479">Metal-binding</keyword>
<dbReference type="PANTHER" id="PTHR43513">
    <property type="entry name" value="DIHYDROOROTATE DEHYDROGENASE B (NAD(+)), ELECTRON TRANSFER SUBUNIT"/>
    <property type="match status" value="1"/>
</dbReference>
<dbReference type="InterPro" id="IPR050353">
    <property type="entry name" value="PyrK_electron_transfer"/>
</dbReference>
<evidence type="ECO:0000256" key="7">
    <source>
        <dbReference type="ARBA" id="ARBA00022982"/>
    </source>
</evidence>
<feature type="binding site" evidence="12">
    <location>
        <position position="246"/>
    </location>
    <ligand>
        <name>[2Fe-2S] cluster</name>
        <dbReference type="ChEBI" id="CHEBI:190135"/>
    </ligand>
</feature>
<keyword evidence="7" id="KW-0249">Electron transport</keyword>
<keyword evidence="9 12" id="KW-0411">Iron-sulfur</keyword>
<dbReference type="PROSITE" id="PS51384">
    <property type="entry name" value="FAD_FR"/>
    <property type="match status" value="1"/>
</dbReference>
<evidence type="ECO:0000259" key="13">
    <source>
        <dbReference type="PROSITE" id="PS51384"/>
    </source>
</evidence>
<dbReference type="InterPro" id="IPR017938">
    <property type="entry name" value="Riboflavin_synthase-like_b-brl"/>
</dbReference>
<reference evidence="14 15" key="1">
    <citation type="journal article" date="2017" name="BMC Genomics">
        <title>Comparative genomic and phylogenomic analyses of the Bifidobacteriaceae family.</title>
        <authorList>
            <person name="Lugli G.A."/>
            <person name="Milani C."/>
            <person name="Turroni F."/>
            <person name="Duranti S."/>
            <person name="Mancabelli L."/>
            <person name="Mangifesta M."/>
            <person name="Ferrario C."/>
            <person name="Modesto M."/>
            <person name="Mattarelli P."/>
            <person name="Jiri K."/>
            <person name="van Sinderen D."/>
            <person name="Ventura M."/>
        </authorList>
    </citation>
    <scope>NUCLEOTIDE SEQUENCE [LARGE SCALE GENOMIC DNA]</scope>
    <source>
        <strain evidence="14 15">DSM 24744</strain>
    </source>
</reference>
<dbReference type="Gene3D" id="2.10.240.10">
    <property type="entry name" value="Dihydroorotate dehydrogenase, electron transfer subunit"/>
    <property type="match status" value="1"/>
</dbReference>
<dbReference type="GO" id="GO:0051537">
    <property type="term" value="F:2 iron, 2 sulfur cluster binding"/>
    <property type="evidence" value="ECO:0007669"/>
    <property type="project" value="UniProtKB-KW"/>
</dbReference>
<comment type="caution">
    <text evidence="14">The sequence shown here is derived from an EMBL/GenBank/DDBJ whole genome shotgun (WGS) entry which is preliminary data.</text>
</comment>
<evidence type="ECO:0000313" key="14">
    <source>
        <dbReference type="EMBL" id="OZG49518.1"/>
    </source>
</evidence>
<evidence type="ECO:0000256" key="6">
    <source>
        <dbReference type="ARBA" id="ARBA00022827"/>
    </source>
</evidence>
<dbReference type="InterPro" id="IPR037117">
    <property type="entry name" value="Dihydroorotate_DH_ele_sf"/>
</dbReference>
<protein>
    <submittedName>
        <fullName evidence="14">2-polyprenylphenol hydroxylase</fullName>
    </submittedName>
</protein>
<keyword evidence="15" id="KW-1185">Reference proteome</keyword>
<dbReference type="PANTHER" id="PTHR43513:SF3">
    <property type="entry name" value="DIHYDROOROTATE DEHYDROGENASE B (NAD(+)), ELECTRON TRANSFER SUBUNIT-RELATED"/>
    <property type="match status" value="1"/>
</dbReference>
<evidence type="ECO:0000256" key="10">
    <source>
        <dbReference type="ARBA" id="ARBA00034078"/>
    </source>
</evidence>
<keyword evidence="2" id="KW-0813">Transport</keyword>
<comment type="cofactor">
    <cofactor evidence="12">
        <name>[2Fe-2S] cluster</name>
        <dbReference type="ChEBI" id="CHEBI:190135"/>
    </cofactor>
    <text evidence="12">Binds 1 [2Fe-2S] cluster per subunit.</text>
</comment>
<dbReference type="InterPro" id="IPR017927">
    <property type="entry name" value="FAD-bd_FR_type"/>
</dbReference>
<dbReference type="EMBL" id="MWWQ01000014">
    <property type="protein sequence ID" value="OZG49518.1"/>
    <property type="molecule type" value="Genomic_DNA"/>
</dbReference>
<comment type="cofactor">
    <cofactor evidence="10">
        <name>[2Fe-2S] cluster</name>
        <dbReference type="ChEBI" id="CHEBI:190135"/>
    </cofactor>
</comment>
<dbReference type="SUPFAM" id="SSF63380">
    <property type="entry name" value="Riboflavin synthase domain-like"/>
    <property type="match status" value="1"/>
</dbReference>
<evidence type="ECO:0000256" key="12">
    <source>
        <dbReference type="PIRSR" id="PIRSR006816-2"/>
    </source>
</evidence>
<dbReference type="InterPro" id="IPR019480">
    <property type="entry name" value="Dihydroorotate_DH_Fe-S-bd"/>
</dbReference>
<evidence type="ECO:0000313" key="15">
    <source>
        <dbReference type="Proteomes" id="UP000216454"/>
    </source>
</evidence>
<evidence type="ECO:0000256" key="4">
    <source>
        <dbReference type="ARBA" id="ARBA00022714"/>
    </source>
</evidence>
<sequence>MSEFTPTYVPSRRPARVVECQELTDGVVRLALRDSYIARHAKPAQFVNLYTKNAQRLSPRPFGVCEVDGDVFTLMFAVVGKGTEEFRHLRPGDTVDVLGPLGHGFNLREDADYLLVGGGLGVPPLIRAAQELSGHEGSTSTVLFGYRNVHFADAYASRYATQLQSIDESEGNVITLLDRWASQHGVAADADGALRPAAQGRRTVILTCGPLGMMKAVSAWAREHGLTVQASLEARMGCGFGTCVVCTVHTTRGILKTCVDGPVFDTAQLEGWEAAR</sequence>
<feature type="binding site" evidence="11">
    <location>
        <begin position="82"/>
        <end position="83"/>
    </location>
    <ligand>
        <name>FAD</name>
        <dbReference type="ChEBI" id="CHEBI:57692"/>
    </ligand>
</feature>
<dbReference type="Pfam" id="PF10418">
    <property type="entry name" value="DHODB_Fe-S_bind"/>
    <property type="match status" value="1"/>
</dbReference>
<dbReference type="OrthoDB" id="9796486at2"/>
<keyword evidence="6 11" id="KW-0274">FAD</keyword>
<keyword evidence="4 12" id="KW-0001">2Fe-2S</keyword>
<dbReference type="PRINTS" id="PR00406">
    <property type="entry name" value="CYTB5RDTASE"/>
</dbReference>
<dbReference type="InterPro" id="IPR012165">
    <property type="entry name" value="Cyt_c3_hydrogenase_gsu"/>
</dbReference>